<dbReference type="Ensembl" id="ENSSFOT00015067304.1">
    <property type="protein sequence ID" value="ENSSFOP00015078112.1"/>
    <property type="gene ID" value="ENSSFOG00015027453.1"/>
</dbReference>
<proteinExistence type="inferred from homology"/>
<dbReference type="Pfam" id="PF15320">
    <property type="entry name" value="RAM"/>
    <property type="match status" value="1"/>
</dbReference>
<name>A0A8C9WQG1_SCLFO</name>
<dbReference type="GeneID" id="108942059"/>
<gene>
    <name evidence="5" type="primary">RAMAC</name>
</gene>
<protein>
    <submittedName>
        <fullName evidence="5">RNA guanine-7 methyltransferase activating subunit</fullName>
    </submittedName>
</protein>
<accession>A0A8C9WQG1</accession>
<dbReference type="GeneTree" id="ENSGT00390000011190"/>
<dbReference type="RefSeq" id="XP_018620629.2">
    <property type="nucleotide sequence ID" value="XM_018765113.2"/>
</dbReference>
<keyword evidence="6" id="KW-1185">Reference proteome</keyword>
<dbReference type="RefSeq" id="XP_018620630.2">
    <property type="nucleotide sequence ID" value="XM_018765114.2"/>
</dbReference>
<organism evidence="5 6">
    <name type="scientific">Scleropages formosus</name>
    <name type="common">Asian bonytongue</name>
    <name type="synonym">Osteoglossum formosum</name>
    <dbReference type="NCBI Taxonomy" id="113540"/>
    <lineage>
        <taxon>Eukaryota</taxon>
        <taxon>Metazoa</taxon>
        <taxon>Chordata</taxon>
        <taxon>Craniata</taxon>
        <taxon>Vertebrata</taxon>
        <taxon>Euteleostomi</taxon>
        <taxon>Actinopterygii</taxon>
        <taxon>Neopterygii</taxon>
        <taxon>Teleostei</taxon>
        <taxon>Osteoglossocephala</taxon>
        <taxon>Osteoglossomorpha</taxon>
        <taxon>Osteoglossiformes</taxon>
        <taxon>Osteoglossidae</taxon>
        <taxon>Scleropages</taxon>
    </lineage>
</organism>
<feature type="compositionally biased region" description="Polar residues" evidence="4">
    <location>
        <begin position="135"/>
        <end position="147"/>
    </location>
</feature>
<reference evidence="5 6" key="1">
    <citation type="submission" date="2019-04" db="EMBL/GenBank/DDBJ databases">
        <authorList>
            <consortium name="Wellcome Sanger Institute Data Sharing"/>
        </authorList>
    </citation>
    <scope>NUCLEOTIDE SEQUENCE [LARGE SCALE GENOMIC DNA]</scope>
</reference>
<dbReference type="GO" id="GO:0031533">
    <property type="term" value="C:mRNA capping enzyme complex"/>
    <property type="evidence" value="ECO:0007669"/>
    <property type="project" value="InterPro"/>
</dbReference>
<dbReference type="GO" id="GO:0106005">
    <property type="term" value="P:RNA 5'-cap (guanine-N7)-methylation"/>
    <property type="evidence" value="ECO:0007669"/>
    <property type="project" value="InterPro"/>
</dbReference>
<dbReference type="PANTHER" id="PTHR48168:SF1">
    <property type="entry name" value="RNA GUANINE-N7 METHYLTRANSFERASE ACTIVATING SUBUNIT-RELATED"/>
    <property type="match status" value="1"/>
</dbReference>
<feature type="region of interest" description="Disordered" evidence="4">
    <location>
        <begin position="48"/>
        <end position="147"/>
    </location>
</feature>
<feature type="compositionally biased region" description="Polar residues" evidence="4">
    <location>
        <begin position="1"/>
        <end position="17"/>
    </location>
</feature>
<evidence type="ECO:0000256" key="1">
    <source>
        <dbReference type="ARBA" id="ARBA00004123"/>
    </source>
</evidence>
<dbReference type="GO" id="GO:0003723">
    <property type="term" value="F:RNA binding"/>
    <property type="evidence" value="ECO:0007669"/>
    <property type="project" value="InterPro"/>
</dbReference>
<evidence type="ECO:0000313" key="5">
    <source>
        <dbReference type="Ensembl" id="ENSSFOP00015078112.1"/>
    </source>
</evidence>
<evidence type="ECO:0000256" key="3">
    <source>
        <dbReference type="ARBA" id="ARBA00034716"/>
    </source>
</evidence>
<feature type="compositionally biased region" description="Basic and acidic residues" evidence="4">
    <location>
        <begin position="19"/>
        <end position="29"/>
    </location>
</feature>
<dbReference type="PANTHER" id="PTHR48168">
    <property type="entry name" value="RNA GUANINE-7 METHYLTRANSFERASE-ACTIVATING SUBUNIT-LIKE (PSEUDOGENE)-RELATED"/>
    <property type="match status" value="1"/>
</dbReference>
<feature type="compositionally biased region" description="Basic and acidic residues" evidence="4">
    <location>
        <begin position="78"/>
        <end position="97"/>
    </location>
</feature>
<keyword evidence="2" id="KW-0539">Nucleus</keyword>
<reference evidence="5" key="2">
    <citation type="submission" date="2025-08" db="UniProtKB">
        <authorList>
            <consortium name="Ensembl"/>
        </authorList>
    </citation>
    <scope>IDENTIFICATION</scope>
</reference>
<evidence type="ECO:0000313" key="6">
    <source>
        <dbReference type="Proteomes" id="UP000694397"/>
    </source>
</evidence>
<dbReference type="InterPro" id="IPR028271">
    <property type="entry name" value="RAMAC"/>
</dbReference>
<sequence length="147" mass="17278">MSGGVQSASACEEQFSSRLKAEHDDRKPSFPESVLNYEEQFAHRFTTADDTYQEYLKRESDPPPMVEEWRGRGAGSARGRDNRYHEYRSYRGHDRSRGWSGDQWGSRQWHDRHRAQGSGQYQSQSRYQNSYNQGHSSYSQRKPNSQY</sequence>
<dbReference type="OrthoDB" id="5875297at2759"/>
<dbReference type="AlphaFoldDB" id="A0A8C9WQG1"/>
<feature type="compositionally biased region" description="Basic and acidic residues" evidence="4">
    <location>
        <begin position="55"/>
        <end position="71"/>
    </location>
</feature>
<comment type="similarity">
    <text evidence="3">Belongs to the RAM family.</text>
</comment>
<feature type="compositionally biased region" description="Low complexity" evidence="4">
    <location>
        <begin position="116"/>
        <end position="134"/>
    </location>
</feature>
<evidence type="ECO:0000256" key="2">
    <source>
        <dbReference type="ARBA" id="ARBA00023242"/>
    </source>
</evidence>
<feature type="region of interest" description="Disordered" evidence="4">
    <location>
        <begin position="1"/>
        <end position="35"/>
    </location>
</feature>
<reference evidence="5" key="3">
    <citation type="submission" date="2025-09" db="UniProtKB">
        <authorList>
            <consortium name="Ensembl"/>
        </authorList>
    </citation>
    <scope>IDENTIFICATION</scope>
</reference>
<comment type="subcellular location">
    <subcellularLocation>
        <location evidence="1">Nucleus</location>
    </subcellularLocation>
</comment>
<dbReference type="Proteomes" id="UP000694397">
    <property type="component" value="Chromosome 7"/>
</dbReference>
<evidence type="ECO:0000256" key="4">
    <source>
        <dbReference type="SAM" id="MobiDB-lite"/>
    </source>
</evidence>